<dbReference type="AlphaFoldDB" id="A0AAV9Z7K9"/>
<evidence type="ECO:0008006" key="3">
    <source>
        <dbReference type="Google" id="ProtNLM"/>
    </source>
</evidence>
<dbReference type="EMBL" id="JAWWNJ010000186">
    <property type="protein sequence ID" value="KAK6974212.1"/>
    <property type="molecule type" value="Genomic_DNA"/>
</dbReference>
<keyword evidence="2" id="KW-1185">Reference proteome</keyword>
<dbReference type="Proteomes" id="UP001362999">
    <property type="component" value="Unassembled WGS sequence"/>
</dbReference>
<name>A0AAV9Z7K9_9AGAR</name>
<dbReference type="InterPro" id="IPR032675">
    <property type="entry name" value="LRR_dom_sf"/>
</dbReference>
<comment type="caution">
    <text evidence="1">The sequence shown here is derived from an EMBL/GenBank/DDBJ whole genome shotgun (WGS) entry which is preliminary data.</text>
</comment>
<accession>A0AAV9Z7K9</accession>
<sequence length="516" mass="57871">MPRSLSATMIDAPFALPSLNLTHSPFHEVLNTNYVPNDAEIELIGAHLAPHDAELSRLESIIAALAIQRDRVLNYVAPHRALTSKGRRIPQDILEQIFLACLPTHRNALMHSTEPPLVLARVCSSWRFIAFSTPKLWASLHIPANTIGTRAKMVAMVEWLERSAPHPLMLSVNIANSFETSVLSSLLPFAHRWSRLRLSMPNIHTLFLLSNASGPLLTDLDIVFAPRWYSDLTFRGFPAIRRMSISGDGLAGVPTSMLIDRPVHVTHLNLSDTIKNPPQLTRSYLSSPGIYELVKMCQNQLISLQISTWGFDGLGLHDSLSVVRAPCLQFLSITTAEDYCYSRELAILLVHLQLPQLNSLHLPSYNRRTGQFDNLVLHLTQHSPSLCDVDFGMESNSLPDALRVLITQLSPTLRRLTIRKTTMYYAETTEWPLDLAAFAPRAILPNLWSLETLQILGGVKVTNQSAWIEFVNAHLEYKTSLRNFRLSILGEPPMVMPRPEAFRGMDVAVTYTVTEM</sequence>
<dbReference type="SUPFAM" id="SSF52047">
    <property type="entry name" value="RNI-like"/>
    <property type="match status" value="1"/>
</dbReference>
<evidence type="ECO:0000313" key="1">
    <source>
        <dbReference type="EMBL" id="KAK6974212.1"/>
    </source>
</evidence>
<dbReference type="Gene3D" id="3.80.10.10">
    <property type="entry name" value="Ribonuclease Inhibitor"/>
    <property type="match status" value="1"/>
</dbReference>
<evidence type="ECO:0000313" key="2">
    <source>
        <dbReference type="Proteomes" id="UP001362999"/>
    </source>
</evidence>
<reference evidence="1 2" key="1">
    <citation type="journal article" date="2024" name="J Genomics">
        <title>Draft genome sequencing and assembly of Favolaschia claudopus CIRM-BRFM 2984 isolated from oak limbs.</title>
        <authorList>
            <person name="Navarro D."/>
            <person name="Drula E."/>
            <person name="Chaduli D."/>
            <person name="Cazenave R."/>
            <person name="Ahrendt S."/>
            <person name="Wang J."/>
            <person name="Lipzen A."/>
            <person name="Daum C."/>
            <person name="Barry K."/>
            <person name="Grigoriev I.V."/>
            <person name="Favel A."/>
            <person name="Rosso M.N."/>
            <person name="Martin F."/>
        </authorList>
    </citation>
    <scope>NUCLEOTIDE SEQUENCE [LARGE SCALE GENOMIC DNA]</scope>
    <source>
        <strain evidence="1 2">CIRM-BRFM 2984</strain>
    </source>
</reference>
<proteinExistence type="predicted"/>
<organism evidence="1 2">
    <name type="scientific">Favolaschia claudopus</name>
    <dbReference type="NCBI Taxonomy" id="2862362"/>
    <lineage>
        <taxon>Eukaryota</taxon>
        <taxon>Fungi</taxon>
        <taxon>Dikarya</taxon>
        <taxon>Basidiomycota</taxon>
        <taxon>Agaricomycotina</taxon>
        <taxon>Agaricomycetes</taxon>
        <taxon>Agaricomycetidae</taxon>
        <taxon>Agaricales</taxon>
        <taxon>Marasmiineae</taxon>
        <taxon>Mycenaceae</taxon>
        <taxon>Favolaschia</taxon>
    </lineage>
</organism>
<gene>
    <name evidence="1" type="ORF">R3P38DRAFT_3133612</name>
</gene>
<protein>
    <recommendedName>
        <fullName evidence="3">F-box domain-containing protein</fullName>
    </recommendedName>
</protein>